<dbReference type="Proteomes" id="UP000806522">
    <property type="component" value="Unassembled WGS sequence"/>
</dbReference>
<feature type="domain" description="NusG-like N-terminal" evidence="5">
    <location>
        <begin position="46"/>
        <end position="149"/>
    </location>
</feature>
<dbReference type="InterPro" id="IPR008991">
    <property type="entry name" value="Translation_prot_SH3-like_sf"/>
</dbReference>
<feature type="region of interest" description="Disordered" evidence="4">
    <location>
        <begin position="1"/>
        <end position="20"/>
    </location>
</feature>
<organism evidence="6 7">
    <name type="scientific">Xylanibacter ruminicola</name>
    <name type="common">Prevotella ruminicola</name>
    <dbReference type="NCBI Taxonomy" id="839"/>
    <lineage>
        <taxon>Bacteria</taxon>
        <taxon>Pseudomonadati</taxon>
        <taxon>Bacteroidota</taxon>
        <taxon>Bacteroidia</taxon>
        <taxon>Bacteroidales</taxon>
        <taxon>Prevotellaceae</taxon>
        <taxon>Xylanibacter</taxon>
    </lineage>
</organism>
<evidence type="ECO:0000313" key="6">
    <source>
        <dbReference type="EMBL" id="MBE6271901.1"/>
    </source>
</evidence>
<dbReference type="CDD" id="cd09895">
    <property type="entry name" value="NGN_SP_UpxY"/>
    <property type="match status" value="1"/>
</dbReference>
<dbReference type="SUPFAM" id="SSF50104">
    <property type="entry name" value="Translation proteins SH3-like domain"/>
    <property type="match status" value="1"/>
</dbReference>
<keyword evidence="2" id="KW-0805">Transcription regulation</keyword>
<evidence type="ECO:0000256" key="2">
    <source>
        <dbReference type="ARBA" id="ARBA00023015"/>
    </source>
</evidence>
<protein>
    <submittedName>
        <fullName evidence="6">UpxY family transcription antiterminator</fullName>
    </submittedName>
</protein>
<name>A0A9D5PAU4_XYLRU</name>
<evidence type="ECO:0000256" key="1">
    <source>
        <dbReference type="ARBA" id="ARBA00022814"/>
    </source>
</evidence>
<dbReference type="NCBIfam" id="NF033644">
    <property type="entry name" value="antiterm_UpxY"/>
    <property type="match status" value="1"/>
</dbReference>
<reference evidence="6" key="1">
    <citation type="submission" date="2019-04" db="EMBL/GenBank/DDBJ databases">
        <title>Evolution of Biomass-Degrading Anaerobic Consortia Revealed by Metagenomics.</title>
        <authorList>
            <person name="Peng X."/>
        </authorList>
    </citation>
    <scope>NUCLEOTIDE SEQUENCE</scope>
    <source>
        <strain evidence="6">SIG140</strain>
    </source>
</reference>
<dbReference type="InterPro" id="IPR036735">
    <property type="entry name" value="NGN_dom_sf"/>
</dbReference>
<evidence type="ECO:0000259" key="5">
    <source>
        <dbReference type="Pfam" id="PF02357"/>
    </source>
</evidence>
<dbReference type="InterPro" id="IPR006645">
    <property type="entry name" value="NGN-like_dom"/>
</dbReference>
<sequence length="225" mass="25351">MSTLSNVETGRGQANPPSVRFAPDTIPEAVSALTGVSVEYVPAPDKRWYVFRASYGRENKAFDYIVADGTFVYIAKRYTHKSVNGKQKKVLETLIPNLLFVYSTEEKVEEYVKNTPALSFLTYYYNHFELDKGQKNPPLTISRKEMENFIIATCNQSEHLKLVTESQCHFKGGETVMVIDGMFKGVEGRVARVSGQQRVVISLTDVGLISTAYIPTAFLRMKNEK</sequence>
<keyword evidence="3" id="KW-0804">Transcription</keyword>
<dbReference type="PANTHER" id="PTHR30265">
    <property type="entry name" value="RHO-INTERACTING TRANSCRIPTION TERMINATION FACTOR NUSG"/>
    <property type="match status" value="1"/>
</dbReference>
<dbReference type="SUPFAM" id="SSF82679">
    <property type="entry name" value="N-utilization substance G protein NusG, N-terminal domain"/>
    <property type="match status" value="1"/>
</dbReference>
<comment type="caution">
    <text evidence="6">The sequence shown here is derived from an EMBL/GenBank/DDBJ whole genome shotgun (WGS) entry which is preliminary data.</text>
</comment>
<dbReference type="Pfam" id="PF02357">
    <property type="entry name" value="NusG"/>
    <property type="match status" value="1"/>
</dbReference>
<dbReference type="EMBL" id="SUYC01000019">
    <property type="protein sequence ID" value="MBE6271901.1"/>
    <property type="molecule type" value="Genomic_DNA"/>
</dbReference>
<dbReference type="Gene3D" id="3.30.70.940">
    <property type="entry name" value="NusG, N-terminal domain"/>
    <property type="match status" value="1"/>
</dbReference>
<accession>A0A9D5PAU4</accession>
<dbReference type="PANTHER" id="PTHR30265:SF4">
    <property type="entry name" value="KOW MOTIF FAMILY PROTEIN, EXPRESSED"/>
    <property type="match status" value="1"/>
</dbReference>
<keyword evidence="1" id="KW-0889">Transcription antitermination</keyword>
<evidence type="ECO:0000256" key="4">
    <source>
        <dbReference type="SAM" id="MobiDB-lite"/>
    </source>
</evidence>
<dbReference type="GO" id="GO:0031564">
    <property type="term" value="P:transcription antitermination"/>
    <property type="evidence" value="ECO:0007669"/>
    <property type="project" value="UniProtKB-KW"/>
</dbReference>
<dbReference type="GO" id="GO:0006354">
    <property type="term" value="P:DNA-templated transcription elongation"/>
    <property type="evidence" value="ECO:0007669"/>
    <property type="project" value="InterPro"/>
</dbReference>
<proteinExistence type="predicted"/>
<dbReference type="AlphaFoldDB" id="A0A9D5PAU4"/>
<evidence type="ECO:0000313" key="7">
    <source>
        <dbReference type="Proteomes" id="UP000806522"/>
    </source>
</evidence>
<dbReference type="InterPro" id="IPR043425">
    <property type="entry name" value="NusG-like"/>
</dbReference>
<evidence type="ECO:0000256" key="3">
    <source>
        <dbReference type="ARBA" id="ARBA00023163"/>
    </source>
</evidence>
<gene>
    <name evidence="6" type="ORF">E7101_13295</name>
</gene>